<comment type="similarity">
    <text evidence="5">Belongs to the SAT4 family.</text>
</comment>
<keyword evidence="4 7" id="KW-0472">Membrane</keyword>
<keyword evidence="2 7" id="KW-0812">Transmembrane</keyword>
<dbReference type="GO" id="GO:0016020">
    <property type="term" value="C:membrane"/>
    <property type="evidence" value="ECO:0007669"/>
    <property type="project" value="UniProtKB-SubCell"/>
</dbReference>
<dbReference type="InterPro" id="IPR052337">
    <property type="entry name" value="SAT4-like"/>
</dbReference>
<dbReference type="Pfam" id="PF20684">
    <property type="entry name" value="Fung_rhodopsin"/>
    <property type="match status" value="1"/>
</dbReference>
<evidence type="ECO:0000256" key="3">
    <source>
        <dbReference type="ARBA" id="ARBA00022989"/>
    </source>
</evidence>
<feature type="region of interest" description="Disordered" evidence="6">
    <location>
        <begin position="288"/>
        <end position="320"/>
    </location>
</feature>
<feature type="domain" description="Rhodopsin" evidence="8">
    <location>
        <begin position="36"/>
        <end position="272"/>
    </location>
</feature>
<evidence type="ECO:0000256" key="7">
    <source>
        <dbReference type="SAM" id="Phobius"/>
    </source>
</evidence>
<organism evidence="9 10">
    <name type="scientific">Parachaetomium inaequale</name>
    <dbReference type="NCBI Taxonomy" id="2588326"/>
    <lineage>
        <taxon>Eukaryota</taxon>
        <taxon>Fungi</taxon>
        <taxon>Dikarya</taxon>
        <taxon>Ascomycota</taxon>
        <taxon>Pezizomycotina</taxon>
        <taxon>Sordariomycetes</taxon>
        <taxon>Sordariomycetidae</taxon>
        <taxon>Sordariales</taxon>
        <taxon>Chaetomiaceae</taxon>
        <taxon>Parachaetomium</taxon>
    </lineage>
</organism>
<reference evidence="10" key="1">
    <citation type="journal article" date="2023" name="Mol. Phylogenet. Evol.">
        <title>Genome-scale phylogeny and comparative genomics of the fungal order Sordariales.</title>
        <authorList>
            <person name="Hensen N."/>
            <person name="Bonometti L."/>
            <person name="Westerberg I."/>
            <person name="Brannstrom I.O."/>
            <person name="Guillou S."/>
            <person name="Cros-Aarteil S."/>
            <person name="Calhoun S."/>
            <person name="Haridas S."/>
            <person name="Kuo A."/>
            <person name="Mondo S."/>
            <person name="Pangilinan J."/>
            <person name="Riley R."/>
            <person name="LaButti K."/>
            <person name="Andreopoulos B."/>
            <person name="Lipzen A."/>
            <person name="Chen C."/>
            <person name="Yan M."/>
            <person name="Daum C."/>
            <person name="Ng V."/>
            <person name="Clum A."/>
            <person name="Steindorff A."/>
            <person name="Ohm R.A."/>
            <person name="Martin F."/>
            <person name="Silar P."/>
            <person name="Natvig D.O."/>
            <person name="Lalanne C."/>
            <person name="Gautier V."/>
            <person name="Ament-Velasquez S.L."/>
            <person name="Kruys A."/>
            <person name="Hutchinson M.I."/>
            <person name="Powell A.J."/>
            <person name="Barry K."/>
            <person name="Miller A.N."/>
            <person name="Grigoriev I.V."/>
            <person name="Debuchy R."/>
            <person name="Gladieux P."/>
            <person name="Hiltunen Thoren M."/>
            <person name="Johannesson H."/>
        </authorList>
    </citation>
    <scope>NUCLEOTIDE SEQUENCE [LARGE SCALE GENOMIC DNA]</scope>
    <source>
        <strain evidence="10">CBS 284.82</strain>
    </source>
</reference>
<keyword evidence="3 7" id="KW-1133">Transmembrane helix</keyword>
<dbReference type="PANTHER" id="PTHR33048:SF47">
    <property type="entry name" value="INTEGRAL MEMBRANE PROTEIN-RELATED"/>
    <property type="match status" value="1"/>
</dbReference>
<comment type="subcellular location">
    <subcellularLocation>
        <location evidence="1">Membrane</location>
        <topology evidence="1">Multi-pass membrane protein</topology>
    </subcellularLocation>
</comment>
<gene>
    <name evidence="9" type="ORF">C8A01DRAFT_40758</name>
</gene>
<evidence type="ECO:0000259" key="8">
    <source>
        <dbReference type="Pfam" id="PF20684"/>
    </source>
</evidence>
<sequence length="422" mass="45016">MAGPSPNPALDGESRVGEIIAILTVASILSTLAVALRCYSRAVILRSFGLDDAVIVPAQILTLGSAVAIGLESKYGLGRHIWVMPDEDYIPYMKSFYSSIVVYNVAVCMTKISILLQYKRIFNNTVLRKIILVGLVFLTCWGITLCFLLPMVCMPVAAFWDPNVKGFCLNNGTIWYVMAGVNVVTDFAVISMPIPLISSLQLPAKQKAMLLIVFTLGVFPCAVSIYRIKTLSAAAKSTDSTWDNIEAATFSFLELSVGVIAVCLPTLRPILVHSMPRLFGSLLRSATGGTGPTGGRVSRTPFGGAGSGAGTGRGGVGSSGLYHGSTLRESDSTEGLRLDDEEAVLPRSRMENDIEFVELDKSGGVHGLGKRYSVSVVAGWEPGSISQLGGGGLDKNGIQTTTVVTQKVTFASMMEEDRRKSG</sequence>
<dbReference type="Proteomes" id="UP001303115">
    <property type="component" value="Unassembled WGS sequence"/>
</dbReference>
<evidence type="ECO:0000256" key="5">
    <source>
        <dbReference type="ARBA" id="ARBA00038359"/>
    </source>
</evidence>
<evidence type="ECO:0000313" key="9">
    <source>
        <dbReference type="EMBL" id="KAK4032784.1"/>
    </source>
</evidence>
<protein>
    <recommendedName>
        <fullName evidence="8">Rhodopsin domain-containing protein</fullName>
    </recommendedName>
</protein>
<feature type="transmembrane region" description="Helical" evidence="7">
    <location>
        <begin position="208"/>
        <end position="228"/>
    </location>
</feature>
<feature type="transmembrane region" description="Helical" evidence="7">
    <location>
        <begin position="20"/>
        <end position="40"/>
    </location>
</feature>
<evidence type="ECO:0000256" key="6">
    <source>
        <dbReference type="SAM" id="MobiDB-lite"/>
    </source>
</evidence>
<dbReference type="EMBL" id="MU854575">
    <property type="protein sequence ID" value="KAK4032784.1"/>
    <property type="molecule type" value="Genomic_DNA"/>
</dbReference>
<feature type="compositionally biased region" description="Gly residues" evidence="6">
    <location>
        <begin position="303"/>
        <end position="318"/>
    </location>
</feature>
<evidence type="ECO:0000256" key="2">
    <source>
        <dbReference type="ARBA" id="ARBA00022692"/>
    </source>
</evidence>
<dbReference type="AlphaFoldDB" id="A0AAN6P6W6"/>
<feature type="transmembrane region" description="Helical" evidence="7">
    <location>
        <begin position="52"/>
        <end position="71"/>
    </location>
</feature>
<feature type="transmembrane region" description="Helical" evidence="7">
    <location>
        <begin position="96"/>
        <end position="118"/>
    </location>
</feature>
<keyword evidence="10" id="KW-1185">Reference proteome</keyword>
<dbReference type="InterPro" id="IPR049326">
    <property type="entry name" value="Rhodopsin_dom_fungi"/>
</dbReference>
<feature type="transmembrane region" description="Helical" evidence="7">
    <location>
        <begin position="248"/>
        <end position="267"/>
    </location>
</feature>
<accession>A0AAN6P6W6</accession>
<name>A0AAN6P6W6_9PEZI</name>
<comment type="caution">
    <text evidence="9">The sequence shown here is derived from an EMBL/GenBank/DDBJ whole genome shotgun (WGS) entry which is preliminary data.</text>
</comment>
<evidence type="ECO:0000256" key="1">
    <source>
        <dbReference type="ARBA" id="ARBA00004141"/>
    </source>
</evidence>
<feature type="transmembrane region" description="Helical" evidence="7">
    <location>
        <begin position="172"/>
        <end position="196"/>
    </location>
</feature>
<proteinExistence type="inferred from homology"/>
<evidence type="ECO:0000313" key="10">
    <source>
        <dbReference type="Proteomes" id="UP001303115"/>
    </source>
</evidence>
<evidence type="ECO:0000256" key="4">
    <source>
        <dbReference type="ARBA" id="ARBA00023136"/>
    </source>
</evidence>
<dbReference type="PANTHER" id="PTHR33048">
    <property type="entry name" value="PTH11-LIKE INTEGRAL MEMBRANE PROTEIN (AFU_ORTHOLOGUE AFUA_5G11245)"/>
    <property type="match status" value="1"/>
</dbReference>
<feature type="transmembrane region" description="Helical" evidence="7">
    <location>
        <begin position="130"/>
        <end position="160"/>
    </location>
</feature>